<dbReference type="Proteomes" id="UP001165960">
    <property type="component" value="Unassembled WGS sequence"/>
</dbReference>
<comment type="caution">
    <text evidence="1">The sequence shown here is derived from an EMBL/GenBank/DDBJ whole genome shotgun (WGS) entry which is preliminary data.</text>
</comment>
<sequence length="94" mass="10753">MMDYMRYVMNKEMPSIFKGAASYYNEVLPQKTKLQFKHATVKENMPNFNKSLVSNCPVCKSNCNACTSKATYSNEHLFEDKLFDAVAVVLNNNI</sequence>
<protein>
    <submittedName>
        <fullName evidence="1">Uncharacterized protein</fullName>
    </submittedName>
</protein>
<keyword evidence="2" id="KW-1185">Reference proteome</keyword>
<organism evidence="1 2">
    <name type="scientific">Entomophthora muscae</name>
    <dbReference type="NCBI Taxonomy" id="34485"/>
    <lineage>
        <taxon>Eukaryota</taxon>
        <taxon>Fungi</taxon>
        <taxon>Fungi incertae sedis</taxon>
        <taxon>Zoopagomycota</taxon>
        <taxon>Entomophthoromycotina</taxon>
        <taxon>Entomophthoromycetes</taxon>
        <taxon>Entomophthorales</taxon>
        <taxon>Entomophthoraceae</taxon>
        <taxon>Entomophthora</taxon>
    </lineage>
</organism>
<evidence type="ECO:0000313" key="2">
    <source>
        <dbReference type="Proteomes" id="UP001165960"/>
    </source>
</evidence>
<name>A0ACC2TJ77_9FUNG</name>
<proteinExistence type="predicted"/>
<gene>
    <name evidence="1" type="ORF">DSO57_1003388</name>
</gene>
<accession>A0ACC2TJ77</accession>
<reference evidence="1" key="1">
    <citation type="submission" date="2022-04" db="EMBL/GenBank/DDBJ databases">
        <title>Genome of the entomopathogenic fungus Entomophthora muscae.</title>
        <authorList>
            <person name="Elya C."/>
            <person name="Lovett B.R."/>
            <person name="Lee E."/>
            <person name="Macias A.M."/>
            <person name="Hajek A.E."/>
            <person name="De Bivort B.L."/>
            <person name="Kasson M.T."/>
            <person name="De Fine Licht H.H."/>
            <person name="Stajich J.E."/>
        </authorList>
    </citation>
    <scope>NUCLEOTIDE SEQUENCE</scope>
    <source>
        <strain evidence="1">Berkeley</strain>
    </source>
</reference>
<evidence type="ECO:0000313" key="1">
    <source>
        <dbReference type="EMBL" id="KAJ9074734.1"/>
    </source>
</evidence>
<dbReference type="EMBL" id="QTSX02002848">
    <property type="protein sequence ID" value="KAJ9074734.1"/>
    <property type="molecule type" value="Genomic_DNA"/>
</dbReference>